<dbReference type="OrthoDB" id="1524454at2"/>
<dbReference type="Pfam" id="PF12867">
    <property type="entry name" value="DinB_2"/>
    <property type="match status" value="1"/>
</dbReference>
<reference evidence="2 3" key="1">
    <citation type="submission" date="2019-02" db="EMBL/GenBank/DDBJ databases">
        <title>Bacterial novel species isolated from soil.</title>
        <authorList>
            <person name="Jung H.-Y."/>
        </authorList>
    </citation>
    <scope>NUCLEOTIDE SEQUENCE [LARGE SCALE GENOMIC DNA]</scope>
    <source>
        <strain evidence="2 3">1-3-3-3</strain>
    </source>
</reference>
<evidence type="ECO:0000313" key="2">
    <source>
        <dbReference type="EMBL" id="RYU77929.1"/>
    </source>
</evidence>
<dbReference type="Proteomes" id="UP000294155">
    <property type="component" value="Unassembled WGS sequence"/>
</dbReference>
<dbReference type="RefSeq" id="WP_129922182.1">
    <property type="nucleotide sequence ID" value="NZ_SEWE01000039.1"/>
</dbReference>
<sequence length="194" mass="21518">MSQTAPRTTEFLDQLAADLRALREVTVQRFRTLSDDQLNRRPAPGKWSIGQCLEHLNITGGLVLPVMARKLKQAQESGSKPAATVKSGFIGRKLIVAMKTPASENPLKSPQQYAPSGSRLPRTVVEVFSRQLDELANMVEQARTVNANAIRIPNPVIPLLYLRLTDQLELLVVHLKRHVLQAERVLDGVGMVID</sequence>
<dbReference type="SUPFAM" id="SSF109854">
    <property type="entry name" value="DinB/YfiT-like putative metalloenzymes"/>
    <property type="match status" value="1"/>
</dbReference>
<keyword evidence="3" id="KW-1185">Reference proteome</keyword>
<evidence type="ECO:0000259" key="1">
    <source>
        <dbReference type="Pfam" id="PF12867"/>
    </source>
</evidence>
<comment type="caution">
    <text evidence="2">The sequence shown here is derived from an EMBL/GenBank/DDBJ whole genome shotgun (WGS) entry which is preliminary data.</text>
</comment>
<name>A0A4Q5L8F2_9BACT</name>
<feature type="domain" description="DinB-like" evidence="1">
    <location>
        <begin position="19"/>
        <end position="182"/>
    </location>
</feature>
<proteinExistence type="predicted"/>
<protein>
    <submittedName>
        <fullName evidence="2">DinB family protein</fullName>
    </submittedName>
</protein>
<dbReference type="AlphaFoldDB" id="A0A4Q5L8F2"/>
<dbReference type="InterPro" id="IPR034660">
    <property type="entry name" value="DinB/YfiT-like"/>
</dbReference>
<gene>
    <name evidence="2" type="ORF">EWM57_16085</name>
</gene>
<evidence type="ECO:0000313" key="3">
    <source>
        <dbReference type="Proteomes" id="UP000294155"/>
    </source>
</evidence>
<dbReference type="InterPro" id="IPR024775">
    <property type="entry name" value="DinB-like"/>
</dbReference>
<organism evidence="2 3">
    <name type="scientific">Hymenobacter persicinus</name>
    <dbReference type="NCBI Taxonomy" id="2025506"/>
    <lineage>
        <taxon>Bacteria</taxon>
        <taxon>Pseudomonadati</taxon>
        <taxon>Bacteroidota</taxon>
        <taxon>Cytophagia</taxon>
        <taxon>Cytophagales</taxon>
        <taxon>Hymenobacteraceae</taxon>
        <taxon>Hymenobacter</taxon>
    </lineage>
</organism>
<dbReference type="Gene3D" id="1.20.120.450">
    <property type="entry name" value="dinb family like domain"/>
    <property type="match status" value="1"/>
</dbReference>
<dbReference type="EMBL" id="SEWE01000039">
    <property type="protein sequence ID" value="RYU77929.1"/>
    <property type="molecule type" value="Genomic_DNA"/>
</dbReference>
<accession>A0A4Q5L8F2</accession>